<dbReference type="OrthoDB" id="5518837at2"/>
<dbReference type="Proteomes" id="UP000253782">
    <property type="component" value="Unassembled WGS sequence"/>
</dbReference>
<dbReference type="EMBL" id="QQAH01000001">
    <property type="protein sequence ID" value="RDD83433.1"/>
    <property type="molecule type" value="Genomic_DNA"/>
</dbReference>
<dbReference type="AlphaFoldDB" id="A0A369USZ2"/>
<name>A0A369USZ2_9GAMM</name>
<reference evidence="1 2" key="1">
    <citation type="submission" date="2018-07" db="EMBL/GenBank/DDBJ databases">
        <title>Dyella tabacisoli L4-6T, whole genome shotgun sequence.</title>
        <authorList>
            <person name="Zhou X.-K."/>
            <person name="Li W.-J."/>
            <person name="Duan Y.-Q."/>
        </authorList>
    </citation>
    <scope>NUCLEOTIDE SEQUENCE [LARGE SCALE GENOMIC DNA]</scope>
    <source>
        <strain evidence="1 2">L4-6</strain>
    </source>
</reference>
<organism evidence="1 2">
    <name type="scientific">Dyella tabacisoli</name>
    <dbReference type="NCBI Taxonomy" id="2282381"/>
    <lineage>
        <taxon>Bacteria</taxon>
        <taxon>Pseudomonadati</taxon>
        <taxon>Pseudomonadota</taxon>
        <taxon>Gammaproteobacteria</taxon>
        <taxon>Lysobacterales</taxon>
        <taxon>Rhodanobacteraceae</taxon>
        <taxon>Dyella</taxon>
    </lineage>
</organism>
<evidence type="ECO:0000313" key="2">
    <source>
        <dbReference type="Proteomes" id="UP000253782"/>
    </source>
</evidence>
<accession>A0A369USZ2</accession>
<evidence type="ECO:0000313" key="1">
    <source>
        <dbReference type="EMBL" id="RDD83433.1"/>
    </source>
</evidence>
<protein>
    <submittedName>
        <fullName evidence="1">Uncharacterized protein</fullName>
    </submittedName>
</protein>
<dbReference type="RefSeq" id="WP_114843825.1">
    <property type="nucleotide sequence ID" value="NZ_JBHSPE010000001.1"/>
</dbReference>
<keyword evidence="2" id="KW-1185">Reference proteome</keyword>
<sequence>MFDLTEVKFIKRIVVGNDNPNQLRSEAQIEEARELLNRCLSESPKGSIVGIEKGFTILQLGEHQVVLQWLCYHVGFPRKPAWLTGT</sequence>
<proteinExistence type="predicted"/>
<comment type="caution">
    <text evidence="1">The sequence shown here is derived from an EMBL/GenBank/DDBJ whole genome shotgun (WGS) entry which is preliminary data.</text>
</comment>
<gene>
    <name evidence="1" type="ORF">DVJ77_02295</name>
</gene>